<comment type="caution">
    <text evidence="1">The sequence shown here is derived from an EMBL/GenBank/DDBJ whole genome shotgun (WGS) entry which is preliminary data.</text>
</comment>
<dbReference type="Proteomes" id="UP000247973">
    <property type="component" value="Unassembled WGS sequence"/>
</dbReference>
<dbReference type="RefSeq" id="WP_110310462.1">
    <property type="nucleotide sequence ID" value="NZ_QICL01000009.1"/>
</dbReference>
<accession>A0A2V3PPE3</accession>
<reference evidence="1 2" key="1">
    <citation type="submission" date="2018-03" db="EMBL/GenBank/DDBJ databases">
        <title>Genomic Encyclopedia of Archaeal and Bacterial Type Strains, Phase II (KMG-II): from individual species to whole genera.</title>
        <authorList>
            <person name="Goeker M."/>
        </authorList>
    </citation>
    <scope>NUCLEOTIDE SEQUENCE [LARGE SCALE GENOMIC DNA]</scope>
    <source>
        <strain evidence="1 2">DSM 100214</strain>
    </source>
</reference>
<dbReference type="EMBL" id="QICL01000009">
    <property type="protein sequence ID" value="PXV64745.1"/>
    <property type="molecule type" value="Genomic_DNA"/>
</dbReference>
<sequence length="63" mass="7088">MENKSLNLLKASTKYSYLSSYLRNIFCFFLALCAIPQLQAKSEKAIVSEQQQSKIKVSGNVVD</sequence>
<name>A0A2V3PPE3_9BACT</name>
<evidence type="ECO:0000313" key="1">
    <source>
        <dbReference type="EMBL" id="PXV64745.1"/>
    </source>
</evidence>
<keyword evidence="2" id="KW-1185">Reference proteome</keyword>
<evidence type="ECO:0000313" key="2">
    <source>
        <dbReference type="Proteomes" id="UP000247973"/>
    </source>
</evidence>
<proteinExistence type="predicted"/>
<organism evidence="1 2">
    <name type="scientific">Dysgonomonas alginatilytica</name>
    <dbReference type="NCBI Taxonomy" id="1605892"/>
    <lineage>
        <taxon>Bacteria</taxon>
        <taxon>Pseudomonadati</taxon>
        <taxon>Bacteroidota</taxon>
        <taxon>Bacteroidia</taxon>
        <taxon>Bacteroidales</taxon>
        <taxon>Dysgonomonadaceae</taxon>
        <taxon>Dysgonomonas</taxon>
    </lineage>
</organism>
<dbReference type="AlphaFoldDB" id="A0A2V3PPE3"/>
<protein>
    <submittedName>
        <fullName evidence="1">Uncharacterized protein</fullName>
    </submittedName>
</protein>
<gene>
    <name evidence="1" type="ORF">CLV62_10971</name>
</gene>